<proteinExistence type="predicted"/>
<dbReference type="Proteomes" id="UP000245086">
    <property type="component" value="Unassembled WGS sequence"/>
</dbReference>
<organism evidence="2 3">
    <name type="scientific">Candidatus Phycosocius bacilliformis</name>
    <dbReference type="NCBI Taxonomy" id="1445552"/>
    <lineage>
        <taxon>Bacteria</taxon>
        <taxon>Pseudomonadati</taxon>
        <taxon>Pseudomonadota</taxon>
        <taxon>Alphaproteobacteria</taxon>
        <taxon>Caulobacterales</taxon>
        <taxon>Caulobacterales incertae sedis</taxon>
        <taxon>Candidatus Phycosocius</taxon>
    </lineage>
</organism>
<dbReference type="PROSITE" id="PS51186">
    <property type="entry name" value="GNAT"/>
    <property type="match status" value="1"/>
</dbReference>
<dbReference type="PANTHER" id="PTHR43792:SF1">
    <property type="entry name" value="N-ACETYLTRANSFERASE DOMAIN-CONTAINING PROTEIN"/>
    <property type="match status" value="1"/>
</dbReference>
<dbReference type="AlphaFoldDB" id="A0A2P2E6N3"/>
<keyword evidence="3" id="KW-1185">Reference proteome</keyword>
<dbReference type="GO" id="GO:0016747">
    <property type="term" value="F:acyltransferase activity, transferring groups other than amino-acyl groups"/>
    <property type="evidence" value="ECO:0007669"/>
    <property type="project" value="InterPro"/>
</dbReference>
<dbReference type="Gene3D" id="3.40.630.30">
    <property type="match status" value="1"/>
</dbReference>
<name>A0A2P2E6N3_9PROT</name>
<dbReference type="InterPro" id="IPR016181">
    <property type="entry name" value="Acyl_CoA_acyltransferase"/>
</dbReference>
<dbReference type="OrthoDB" id="6293260at2"/>
<reference evidence="2 3" key="1">
    <citation type="journal article" date="2018" name="Genome Announc.">
        <title>Draft Genome Sequence of "Candidatus Phycosocius bacilliformis," an Alphaproteobacterial Ectosymbiont of the Hydrocarbon-Producing Green Alga Botryococcus braunii.</title>
        <authorList>
            <person name="Tanabe Y."/>
            <person name="Yamaguchi H."/>
            <person name="Watanabe M.M."/>
        </authorList>
    </citation>
    <scope>NUCLEOTIDE SEQUENCE [LARGE SCALE GENOMIC DNA]</scope>
    <source>
        <strain evidence="2 3">BOTRYCO-2</strain>
    </source>
</reference>
<evidence type="ECO:0000313" key="3">
    <source>
        <dbReference type="Proteomes" id="UP000245086"/>
    </source>
</evidence>
<feature type="domain" description="N-acetyltransferase" evidence="1">
    <location>
        <begin position="11"/>
        <end position="167"/>
    </location>
</feature>
<dbReference type="Pfam" id="PF13302">
    <property type="entry name" value="Acetyltransf_3"/>
    <property type="match status" value="1"/>
</dbReference>
<protein>
    <recommendedName>
        <fullName evidence="1">N-acetyltransferase domain-containing protein</fullName>
    </recommendedName>
</protein>
<evidence type="ECO:0000259" key="1">
    <source>
        <dbReference type="PROSITE" id="PS51186"/>
    </source>
</evidence>
<dbReference type="EMBL" id="BFBR01000001">
    <property type="protein sequence ID" value="GBF56699.1"/>
    <property type="molecule type" value="Genomic_DNA"/>
</dbReference>
<sequence>MIGPTLVTERLILRPPTQDDFPAFAAMMREADHVKFIGGALTQTMAWRQWATITGAWVLNGFSMFSVLERETGTWVGRIGPWMPHGWPGTEVGWGLAPAATGKGYGIEAATAAIDWVFDTLGWTDVIHVINPANKPSEALAARLGSTNLGPTQLPAPMDVYQVNKWGQSAQDWRARPSKR</sequence>
<comment type="caution">
    <text evidence="2">The sequence shown here is derived from an EMBL/GenBank/DDBJ whole genome shotgun (WGS) entry which is preliminary data.</text>
</comment>
<gene>
    <name evidence="2" type="ORF">PbB2_00356</name>
</gene>
<dbReference type="SUPFAM" id="SSF55729">
    <property type="entry name" value="Acyl-CoA N-acyltransferases (Nat)"/>
    <property type="match status" value="1"/>
</dbReference>
<accession>A0A2P2E6N3</accession>
<evidence type="ECO:0000313" key="2">
    <source>
        <dbReference type="EMBL" id="GBF56699.1"/>
    </source>
</evidence>
<dbReference type="InterPro" id="IPR051531">
    <property type="entry name" value="N-acetyltransferase"/>
</dbReference>
<dbReference type="PANTHER" id="PTHR43792">
    <property type="entry name" value="GNAT FAMILY, PUTATIVE (AFU_ORTHOLOGUE AFUA_3G00765)-RELATED-RELATED"/>
    <property type="match status" value="1"/>
</dbReference>
<dbReference type="InterPro" id="IPR000182">
    <property type="entry name" value="GNAT_dom"/>
</dbReference>